<name>A0A2D2Q1J7_PARLV</name>
<keyword evidence="2" id="KW-1185">Reference proteome</keyword>
<reference evidence="1 2" key="1">
    <citation type="submission" date="2016-11" db="EMBL/GenBank/DDBJ databases">
        <title>Complete genome sequence of thermophilic cyanobacteria strain Synechococcus sp. PCC6715.</title>
        <authorList>
            <person name="Tang J."/>
            <person name="Daroch M."/>
            <person name="Liang Y."/>
            <person name="Jiang D."/>
            <person name="Shah M."/>
        </authorList>
    </citation>
    <scope>NUCLEOTIDE SEQUENCE [LARGE SCALE GENOMIC DNA]</scope>
    <source>
        <strain evidence="1 2">PCC 6715</strain>
    </source>
</reference>
<dbReference type="OrthoDB" id="564722at2"/>
<protein>
    <submittedName>
        <fullName evidence="1">Uncharacterized protein</fullName>
    </submittedName>
</protein>
<sequence length="341" mass="38000">MEPLLDGTILVPNPLPAFAARRRLLHVNGVSSDRAKQQRDLNRLAELTAAHPLEIRGIHNQTHGLQADLLESLLGKAELYHFWPTVENNDRAGDRRRAYAKLLEQLITKELGDDADMLAIAQPKEVQHRPLTPETPAAISSLLALPFLQRLGWSDFAQYLYGVFPAGAPRPTLRLAYEIVKGLQAGAELYLVAHSQGLIITALACHIVRELLLPQTKWMETVHIIGYGPVILFADLPVELQGRTIFLQHRQDVVAETLSNLRNLDVWTNLQTQLQKALHYADDLLQTVHTDSHHTASFYLGLSPEAASQRSAQLLQILLTQNWTATPSLAALCGSRLILEH</sequence>
<dbReference type="KEGG" id="slw:BRW62_05955"/>
<proteinExistence type="predicted"/>
<evidence type="ECO:0000313" key="1">
    <source>
        <dbReference type="EMBL" id="ATS18373.1"/>
    </source>
</evidence>
<dbReference type="RefSeq" id="WP_099798718.1">
    <property type="nucleotide sequence ID" value="NZ_CP018092.1"/>
</dbReference>
<dbReference type="Proteomes" id="UP000231057">
    <property type="component" value="Chromosome"/>
</dbReference>
<dbReference type="EMBL" id="CP018092">
    <property type="protein sequence ID" value="ATS18373.1"/>
    <property type="molecule type" value="Genomic_DNA"/>
</dbReference>
<accession>A0A2D2Q1J7</accession>
<evidence type="ECO:0000313" key="2">
    <source>
        <dbReference type="Proteomes" id="UP000231057"/>
    </source>
</evidence>
<gene>
    <name evidence="1" type="ORF">BRW62_05955</name>
</gene>
<organism evidence="1 2">
    <name type="scientific">Parathermosynechococcus lividus PCC 6715</name>
    <dbReference type="NCBI Taxonomy" id="1917166"/>
    <lineage>
        <taxon>Bacteria</taxon>
        <taxon>Bacillati</taxon>
        <taxon>Cyanobacteriota</taxon>
        <taxon>Cyanophyceae</taxon>
        <taxon>Acaryochloridales</taxon>
        <taxon>Thermosynechococcaceae</taxon>
        <taxon>Parathermosynechococcus</taxon>
    </lineage>
</organism>
<dbReference type="AlphaFoldDB" id="A0A2D2Q1J7"/>
<reference evidence="2" key="2">
    <citation type="journal article" date="2022" name="Front. Microbiol.">
        <title>Comparative Genomic Analysis Revealed Distinct Molecular Components and Organization of CO2-Concentrating Mechanism in Thermophilic Cyanobacteria.</title>
        <authorList>
            <person name="Tang J."/>
            <person name="Zhou H."/>
            <person name="Yao D."/>
            <person name="Riaz S."/>
            <person name="You D."/>
            <person name="Klepacz-Smolka A."/>
            <person name="Daroch M."/>
        </authorList>
    </citation>
    <scope>NUCLEOTIDE SEQUENCE [LARGE SCALE GENOMIC DNA]</scope>
    <source>
        <strain evidence="2">PCC 6715</strain>
    </source>
</reference>